<evidence type="ECO:0000313" key="4">
    <source>
        <dbReference type="Proteomes" id="UP000321484"/>
    </source>
</evidence>
<dbReference type="Pfam" id="PF13411">
    <property type="entry name" value="MerR_1"/>
    <property type="match status" value="1"/>
</dbReference>
<dbReference type="Pfam" id="PF06445">
    <property type="entry name" value="GyrI-like"/>
    <property type="match status" value="1"/>
</dbReference>
<dbReference type="PROSITE" id="PS50937">
    <property type="entry name" value="HTH_MERR_2"/>
    <property type="match status" value="1"/>
</dbReference>
<organism evidence="3 4">
    <name type="scientific">Actinotalea fermentans</name>
    <dbReference type="NCBI Taxonomy" id="43671"/>
    <lineage>
        <taxon>Bacteria</taxon>
        <taxon>Bacillati</taxon>
        <taxon>Actinomycetota</taxon>
        <taxon>Actinomycetes</taxon>
        <taxon>Micrococcales</taxon>
        <taxon>Cellulomonadaceae</taxon>
        <taxon>Actinotalea</taxon>
    </lineage>
</organism>
<dbReference type="SMART" id="SM00871">
    <property type="entry name" value="AraC_E_bind"/>
    <property type="match status" value="1"/>
</dbReference>
<keyword evidence="4" id="KW-1185">Reference proteome</keyword>
<dbReference type="RefSeq" id="WP_034249036.1">
    <property type="nucleotide sequence ID" value="NZ_BJYK01000009.1"/>
</dbReference>
<sequence length="275" mass="29752">MDTLIPIGRFSRVTRLSVKALRNYADAGLLEPAWVDPASGYRYYTYAQATSAEVIRVLRSLEMPLDEIAEVLAAADDDVVAKVMDRHRARLEDRLEHETRMLAYLRRLIEEEGRPMTYDVTVKELPATHLAVLRRRVTADDVGPAVAEGFATIAAAVGRSGAGFAGPPTLVMTEMVDADGGGEGEVELAFPTATPFPGIGEVAGEERPAELVASTVHRGPYEEVGPAYAAVEQWVAEHGHSATGAPREVYLNGPQEAPSPADYLTEIQFPIVVPD</sequence>
<dbReference type="SMART" id="SM00422">
    <property type="entry name" value="HTH_MERR"/>
    <property type="match status" value="1"/>
</dbReference>
<dbReference type="InterPro" id="IPR000551">
    <property type="entry name" value="MerR-type_HTH_dom"/>
</dbReference>
<dbReference type="GO" id="GO:0003677">
    <property type="term" value="F:DNA binding"/>
    <property type="evidence" value="ECO:0007669"/>
    <property type="project" value="UniProtKB-KW"/>
</dbReference>
<dbReference type="EMBL" id="BJYK01000009">
    <property type="protein sequence ID" value="GEN81269.1"/>
    <property type="molecule type" value="Genomic_DNA"/>
</dbReference>
<evidence type="ECO:0000313" key="3">
    <source>
        <dbReference type="EMBL" id="GEN81269.1"/>
    </source>
</evidence>
<comment type="caution">
    <text evidence="3">The sequence shown here is derived from an EMBL/GenBank/DDBJ whole genome shotgun (WGS) entry which is preliminary data.</text>
</comment>
<dbReference type="PANTHER" id="PTHR30204:SF97">
    <property type="entry name" value="MERR FAMILY REGULATORY PROTEIN"/>
    <property type="match status" value="1"/>
</dbReference>
<protein>
    <submittedName>
        <fullName evidence="3">MerR family transcriptional regulator</fullName>
    </submittedName>
</protein>
<keyword evidence="1" id="KW-0238">DNA-binding</keyword>
<dbReference type="AlphaFoldDB" id="A0A511Z1E7"/>
<dbReference type="Proteomes" id="UP000321484">
    <property type="component" value="Unassembled WGS sequence"/>
</dbReference>
<gene>
    <name evidence="3" type="ORF">AFE02nite_30030</name>
</gene>
<dbReference type="SUPFAM" id="SSF46955">
    <property type="entry name" value="Putative DNA-binding domain"/>
    <property type="match status" value="1"/>
</dbReference>
<dbReference type="InterPro" id="IPR029442">
    <property type="entry name" value="GyrI-like"/>
</dbReference>
<dbReference type="PANTHER" id="PTHR30204">
    <property type="entry name" value="REDOX-CYCLING DRUG-SENSING TRANSCRIPTIONAL ACTIVATOR SOXR"/>
    <property type="match status" value="1"/>
</dbReference>
<dbReference type="GO" id="GO:0003700">
    <property type="term" value="F:DNA-binding transcription factor activity"/>
    <property type="evidence" value="ECO:0007669"/>
    <property type="project" value="InterPro"/>
</dbReference>
<reference evidence="3 4" key="1">
    <citation type="submission" date="2019-07" db="EMBL/GenBank/DDBJ databases">
        <title>Whole genome shotgun sequence of Actinotalea fermentans NBRC 105374.</title>
        <authorList>
            <person name="Hosoyama A."/>
            <person name="Uohara A."/>
            <person name="Ohji S."/>
            <person name="Ichikawa N."/>
        </authorList>
    </citation>
    <scope>NUCLEOTIDE SEQUENCE [LARGE SCALE GENOMIC DNA]</scope>
    <source>
        <strain evidence="3 4">NBRC 105374</strain>
    </source>
</reference>
<accession>A0A511Z1E7</accession>
<evidence type="ECO:0000259" key="2">
    <source>
        <dbReference type="PROSITE" id="PS50937"/>
    </source>
</evidence>
<dbReference type="InterPro" id="IPR047057">
    <property type="entry name" value="MerR_fam"/>
</dbReference>
<feature type="domain" description="HTH merR-type" evidence="2">
    <location>
        <begin position="4"/>
        <end position="74"/>
    </location>
</feature>
<dbReference type="Gene3D" id="3.20.80.10">
    <property type="entry name" value="Regulatory factor, effector binding domain"/>
    <property type="match status" value="1"/>
</dbReference>
<dbReference type="InterPro" id="IPR011256">
    <property type="entry name" value="Reg_factor_effector_dom_sf"/>
</dbReference>
<dbReference type="InterPro" id="IPR010499">
    <property type="entry name" value="AraC_E-bd"/>
</dbReference>
<dbReference type="Gene3D" id="1.10.1660.10">
    <property type="match status" value="1"/>
</dbReference>
<evidence type="ECO:0000256" key="1">
    <source>
        <dbReference type="ARBA" id="ARBA00023125"/>
    </source>
</evidence>
<dbReference type="CDD" id="cd01107">
    <property type="entry name" value="HTH_BmrR"/>
    <property type="match status" value="1"/>
</dbReference>
<dbReference type="SUPFAM" id="SSF55136">
    <property type="entry name" value="Probable bacterial effector-binding domain"/>
    <property type="match status" value="1"/>
</dbReference>
<name>A0A511Z1E7_9CELL</name>
<proteinExistence type="predicted"/>
<dbReference type="InterPro" id="IPR009061">
    <property type="entry name" value="DNA-bd_dom_put_sf"/>
</dbReference>